<dbReference type="AlphaFoldDB" id="A0A4Y8PH25"/>
<gene>
    <name evidence="4" type="ORF">A7Q10_03650</name>
</gene>
<dbReference type="Gene3D" id="3.30.420.150">
    <property type="entry name" value="Exopolyphosphatase. Domain 2"/>
    <property type="match status" value="1"/>
</dbReference>
<dbReference type="Pfam" id="PF21447">
    <property type="entry name" value="Ppx-GppA_III"/>
    <property type="match status" value="1"/>
</dbReference>
<comment type="caution">
    <text evidence="4">The sequence shown here is derived from an EMBL/GenBank/DDBJ whole genome shotgun (WGS) entry which is preliminary data.</text>
</comment>
<organism evidence="4 5">
    <name type="scientific">Methylacidiphilum caldifontis</name>
    <dbReference type="NCBI Taxonomy" id="2795386"/>
    <lineage>
        <taxon>Bacteria</taxon>
        <taxon>Pseudomonadati</taxon>
        <taxon>Verrucomicrobiota</taxon>
        <taxon>Methylacidiphilae</taxon>
        <taxon>Methylacidiphilales</taxon>
        <taxon>Methylacidiphilaceae</taxon>
        <taxon>Methylacidiphilum (ex Ratnadevi et al. 2023)</taxon>
    </lineage>
</organism>
<dbReference type="SUPFAM" id="SSF109604">
    <property type="entry name" value="HD-domain/PDEase-like"/>
    <property type="match status" value="1"/>
</dbReference>
<dbReference type="InterPro" id="IPR003695">
    <property type="entry name" value="Ppx_GppA_N"/>
</dbReference>
<evidence type="ECO:0000313" key="5">
    <source>
        <dbReference type="Proteomes" id="UP000297713"/>
    </source>
</evidence>
<feature type="domain" description="Ppx/GppA phosphatase C-terminal" evidence="3">
    <location>
        <begin position="306"/>
        <end position="479"/>
    </location>
</feature>
<dbReference type="GO" id="GO:0016462">
    <property type="term" value="F:pyrophosphatase activity"/>
    <property type="evidence" value="ECO:0007669"/>
    <property type="project" value="UniProtKB-ARBA"/>
</dbReference>
<dbReference type="FunFam" id="3.30.420.150:FF:000001">
    <property type="entry name" value="Guanosine-5'-triphosphate,3'-diphosphate pyrophosphatase"/>
    <property type="match status" value="1"/>
</dbReference>
<reference evidence="4 5" key="1">
    <citation type="submission" date="2016-05" db="EMBL/GenBank/DDBJ databases">
        <title>Diversity and Homogeneity among Thermoacidophilic Verrucomicrobia Methanotrophs Linked with Geographical Origin.</title>
        <authorList>
            <person name="Erikstad H.-A."/>
            <person name="Smestad N.B."/>
            <person name="Ceballos R.M."/>
            <person name="Birkeland N.-K."/>
        </authorList>
    </citation>
    <scope>NUCLEOTIDE SEQUENCE [LARGE SCALE GENOMIC DNA]</scope>
    <source>
        <strain evidence="4 5">Phi</strain>
    </source>
</reference>
<dbReference type="Proteomes" id="UP000297713">
    <property type="component" value="Unassembled WGS sequence"/>
</dbReference>
<dbReference type="InterPro" id="IPR043129">
    <property type="entry name" value="ATPase_NBD"/>
</dbReference>
<evidence type="ECO:0000259" key="2">
    <source>
        <dbReference type="Pfam" id="PF02541"/>
    </source>
</evidence>
<dbReference type="Gene3D" id="1.10.3210.10">
    <property type="entry name" value="Hypothetical protein af1432"/>
    <property type="match status" value="1"/>
</dbReference>
<dbReference type="FunFam" id="3.30.420.40:FF:000023">
    <property type="entry name" value="Guanosine-5'-triphosphate,3'-diphosphate pyrophosphatase"/>
    <property type="match status" value="1"/>
</dbReference>
<dbReference type="RefSeq" id="WP_134439039.1">
    <property type="nucleotide sequence ID" value="NZ_CP065957.1"/>
</dbReference>
<accession>A0A4Y8PH25</accession>
<name>A0A4Y8PH25_9BACT</name>
<dbReference type="Pfam" id="PF02541">
    <property type="entry name" value="Ppx-GppA"/>
    <property type="match status" value="1"/>
</dbReference>
<dbReference type="EMBL" id="LXQC01000024">
    <property type="protein sequence ID" value="TFE72516.1"/>
    <property type="molecule type" value="Genomic_DNA"/>
</dbReference>
<evidence type="ECO:0000313" key="4">
    <source>
        <dbReference type="EMBL" id="TFE72516.1"/>
    </source>
</evidence>
<dbReference type="OrthoDB" id="9807195at2"/>
<dbReference type="InterPro" id="IPR048950">
    <property type="entry name" value="Ppx_GppA_C"/>
</dbReference>
<dbReference type="SUPFAM" id="SSF53067">
    <property type="entry name" value="Actin-like ATPase domain"/>
    <property type="match status" value="2"/>
</dbReference>
<evidence type="ECO:0000259" key="3">
    <source>
        <dbReference type="Pfam" id="PF21447"/>
    </source>
</evidence>
<proteinExistence type="predicted"/>
<keyword evidence="5" id="KW-1185">Reference proteome</keyword>
<dbReference type="PIRSF" id="PIRSF001267">
    <property type="entry name" value="Pyrophosphatase_GppA_Ppx"/>
    <property type="match status" value="1"/>
</dbReference>
<protein>
    <submittedName>
        <fullName evidence="4">Exopolyphosphatase</fullName>
    </submittedName>
</protein>
<keyword evidence="1" id="KW-0378">Hydrolase</keyword>
<dbReference type="PANTHER" id="PTHR30005:SF0">
    <property type="entry name" value="RETROGRADE REGULATION PROTEIN 2"/>
    <property type="match status" value="1"/>
</dbReference>
<feature type="domain" description="Ppx/GppA phosphatase N-terminal" evidence="2">
    <location>
        <begin position="17"/>
        <end position="299"/>
    </location>
</feature>
<evidence type="ECO:0000256" key="1">
    <source>
        <dbReference type="ARBA" id="ARBA00022801"/>
    </source>
</evidence>
<dbReference type="PANTHER" id="PTHR30005">
    <property type="entry name" value="EXOPOLYPHOSPHATASE"/>
    <property type="match status" value="1"/>
</dbReference>
<dbReference type="InterPro" id="IPR050273">
    <property type="entry name" value="GppA/Ppx_hydrolase"/>
</dbReference>
<sequence>MDLAASVDIGSHSFHLLVVQVENESIRPIDKIRDPVSLAAGLDENRYLSQESISRAVDTLRRFGERIRLIPPHRVRAVGTNTLRIAKNREEFIKCAEPALGHQIDIISGHEEARLIYLGVAHCMEDDAQKRLVVDIGGGSTELILGEGFSARRVESLYIGCVSLSKAFFPDGFITPSRLRNAEIMALQELEPIANTFKKHGWQRTIGSSGTILAIQEAVLAEGWSKSGISALSLKKLRKHLLAAGSLEQLSLKGVDSDRKQVLLGGFAILSAIFESLSLEVMEVSSGALREGVIYDLLGRLYQKDIREKTVKELMNRFQVDKAQAERVRAVSCSLYEKVKKDWKIEGDFQRRMIIWASLLHEIGLFVSYSQYHKHGQYLLNHLDMPGFSLRDQQWLSLLVRCHRRKFPLSELQLLRPEDREALRKLGVLLRLAVLLNRVRSDDEIPQIDIKVNSNLIKLTFPEGWLQNHPLTTADLATEANYLIGAGFFLQYS</sequence>
<dbReference type="Gene3D" id="3.30.420.40">
    <property type="match status" value="1"/>
</dbReference>
<dbReference type="InterPro" id="IPR030673">
    <property type="entry name" value="PyroPPase_GppA_Ppx"/>
</dbReference>
<dbReference type="CDD" id="cd24053">
    <property type="entry name" value="ASKHA_NBD_EcPPX-GppA-like"/>
    <property type="match status" value="1"/>
</dbReference>